<name>A0A5B7IG80_PORTR</name>
<evidence type="ECO:0008006" key="4">
    <source>
        <dbReference type="Google" id="ProtNLM"/>
    </source>
</evidence>
<keyword evidence="3" id="KW-1185">Reference proteome</keyword>
<comment type="caution">
    <text evidence="2">The sequence shown here is derived from an EMBL/GenBank/DDBJ whole genome shotgun (WGS) entry which is preliminary data.</text>
</comment>
<proteinExistence type="predicted"/>
<gene>
    <name evidence="2" type="ORF">E2C01_079149</name>
</gene>
<protein>
    <recommendedName>
        <fullName evidence="4">Secreted protein</fullName>
    </recommendedName>
</protein>
<feature type="signal peptide" evidence="1">
    <location>
        <begin position="1"/>
        <end position="21"/>
    </location>
</feature>
<dbReference type="EMBL" id="VSRR010065405">
    <property type="protein sequence ID" value="MPC84411.1"/>
    <property type="molecule type" value="Genomic_DNA"/>
</dbReference>
<evidence type="ECO:0000313" key="2">
    <source>
        <dbReference type="EMBL" id="MPC84411.1"/>
    </source>
</evidence>
<accession>A0A5B7IG80</accession>
<evidence type="ECO:0000256" key="1">
    <source>
        <dbReference type="SAM" id="SignalP"/>
    </source>
</evidence>
<dbReference type="Proteomes" id="UP000324222">
    <property type="component" value="Unassembled WGS sequence"/>
</dbReference>
<organism evidence="2 3">
    <name type="scientific">Portunus trituberculatus</name>
    <name type="common">Swimming crab</name>
    <name type="synonym">Neptunus trituberculatus</name>
    <dbReference type="NCBI Taxonomy" id="210409"/>
    <lineage>
        <taxon>Eukaryota</taxon>
        <taxon>Metazoa</taxon>
        <taxon>Ecdysozoa</taxon>
        <taxon>Arthropoda</taxon>
        <taxon>Crustacea</taxon>
        <taxon>Multicrustacea</taxon>
        <taxon>Malacostraca</taxon>
        <taxon>Eumalacostraca</taxon>
        <taxon>Eucarida</taxon>
        <taxon>Decapoda</taxon>
        <taxon>Pleocyemata</taxon>
        <taxon>Brachyura</taxon>
        <taxon>Eubrachyura</taxon>
        <taxon>Portunoidea</taxon>
        <taxon>Portunidae</taxon>
        <taxon>Portuninae</taxon>
        <taxon>Portunus</taxon>
    </lineage>
</organism>
<evidence type="ECO:0000313" key="3">
    <source>
        <dbReference type="Proteomes" id="UP000324222"/>
    </source>
</evidence>
<feature type="chain" id="PRO_5022816763" description="Secreted protein" evidence="1">
    <location>
        <begin position="22"/>
        <end position="69"/>
    </location>
</feature>
<sequence>MRETFLLVLSFYSVFVSRCHGTWNRARCLEVKRAVPMCDNLRAFLSRARLCSVVMLCQRTVVGDYWMRI</sequence>
<dbReference type="AlphaFoldDB" id="A0A5B7IG80"/>
<reference evidence="2 3" key="1">
    <citation type="submission" date="2019-05" db="EMBL/GenBank/DDBJ databases">
        <title>Another draft genome of Portunus trituberculatus and its Hox gene families provides insights of decapod evolution.</title>
        <authorList>
            <person name="Jeong J.-H."/>
            <person name="Song I."/>
            <person name="Kim S."/>
            <person name="Choi T."/>
            <person name="Kim D."/>
            <person name="Ryu S."/>
            <person name="Kim W."/>
        </authorList>
    </citation>
    <scope>NUCLEOTIDE SEQUENCE [LARGE SCALE GENOMIC DNA]</scope>
    <source>
        <tissue evidence="2">Muscle</tissue>
    </source>
</reference>
<keyword evidence="1" id="KW-0732">Signal</keyword>